<evidence type="ECO:0000256" key="1">
    <source>
        <dbReference type="SAM" id="SignalP"/>
    </source>
</evidence>
<keyword evidence="3" id="KW-1185">Reference proteome</keyword>
<feature type="signal peptide" evidence="1">
    <location>
        <begin position="1"/>
        <end position="27"/>
    </location>
</feature>
<dbReference type="RefSeq" id="WP_237422055.1">
    <property type="nucleotide sequence ID" value="NZ_WWNR01000003.1"/>
</dbReference>
<evidence type="ECO:0000313" key="2">
    <source>
        <dbReference type="EMBL" id="MZQ88509.1"/>
    </source>
</evidence>
<comment type="caution">
    <text evidence="2">The sequence shown here is derived from an EMBL/GenBank/DDBJ whole genome shotgun (WGS) entry which is preliminary data.</text>
</comment>
<proteinExistence type="predicted"/>
<name>A0A6L8VGQ9_9RHOB</name>
<dbReference type="Proteomes" id="UP000477083">
    <property type="component" value="Unassembled WGS sequence"/>
</dbReference>
<keyword evidence="1" id="KW-0732">Signal</keyword>
<evidence type="ECO:0000313" key="3">
    <source>
        <dbReference type="Proteomes" id="UP000477083"/>
    </source>
</evidence>
<sequence length="196" mass="22021">MDVKFARRFYLSAFVLAACASGGQLFAQDLEQDFSNLLDRCRTSIEMSAEFDSYGLQSRSVAERHLRDWGSAPKYAGWMDAQSEMYVVLTDWTSRDGQTRRLCNVYFYDEKRVLSKTEQSLLLERFRVTRDKLIGLGTHKVDEELSSIPPLVNSAFLLSERNPSGCSVTTMIAFSPDGTFFSAGTGEQATESCAKN</sequence>
<feature type="chain" id="PRO_5027015292" evidence="1">
    <location>
        <begin position="28"/>
        <end position="196"/>
    </location>
</feature>
<accession>A0A6L8VGQ9</accession>
<reference evidence="2 3" key="1">
    <citation type="submission" date="2020-01" db="EMBL/GenBank/DDBJ databases">
        <title>Frigidibacter albus SP32T (=CGMCC 1.13995T).</title>
        <authorList>
            <person name="Liao X."/>
        </authorList>
    </citation>
    <scope>NUCLEOTIDE SEQUENCE [LARGE SCALE GENOMIC DNA]</scope>
    <source>
        <strain evidence="2 3">SP32</strain>
    </source>
</reference>
<gene>
    <name evidence="2" type="ORF">GS660_05300</name>
</gene>
<dbReference type="PROSITE" id="PS51257">
    <property type="entry name" value="PROKAR_LIPOPROTEIN"/>
    <property type="match status" value="1"/>
</dbReference>
<organism evidence="2 3">
    <name type="scientific">Frigidibacter albus</name>
    <dbReference type="NCBI Taxonomy" id="1465486"/>
    <lineage>
        <taxon>Bacteria</taxon>
        <taxon>Pseudomonadati</taxon>
        <taxon>Pseudomonadota</taxon>
        <taxon>Alphaproteobacteria</taxon>
        <taxon>Rhodobacterales</taxon>
        <taxon>Paracoccaceae</taxon>
        <taxon>Frigidibacter</taxon>
    </lineage>
</organism>
<dbReference type="EMBL" id="WWNR01000003">
    <property type="protein sequence ID" value="MZQ88509.1"/>
    <property type="molecule type" value="Genomic_DNA"/>
</dbReference>
<dbReference type="AlphaFoldDB" id="A0A6L8VGQ9"/>
<protein>
    <submittedName>
        <fullName evidence="2">Uncharacterized protein</fullName>
    </submittedName>
</protein>